<name>A0ABD6B1M0_9EURY</name>
<comment type="caution">
    <text evidence="3">The sequence shown here is derived from an EMBL/GenBank/DDBJ whole genome shotgun (WGS) entry which is preliminary data.</text>
</comment>
<dbReference type="RefSeq" id="WP_250875726.1">
    <property type="nucleotide sequence ID" value="NZ_JALXFV010000011.1"/>
</dbReference>
<reference evidence="3 4" key="1">
    <citation type="journal article" date="2019" name="Int. J. Syst. Evol. Microbiol.">
        <title>The Global Catalogue of Microorganisms (GCM) 10K type strain sequencing project: providing services to taxonomists for standard genome sequencing and annotation.</title>
        <authorList>
            <consortium name="The Broad Institute Genomics Platform"/>
            <consortium name="The Broad Institute Genome Sequencing Center for Infectious Disease"/>
            <person name="Wu L."/>
            <person name="Ma J."/>
        </authorList>
    </citation>
    <scope>NUCLEOTIDE SEQUENCE [LARGE SCALE GENOMIC DNA]</scope>
    <source>
        <strain evidence="3 4">CGMCC 1.12563</strain>
    </source>
</reference>
<dbReference type="EMBL" id="JBHUDC010000011">
    <property type="protein sequence ID" value="MFD1515803.1"/>
    <property type="molecule type" value="Genomic_DNA"/>
</dbReference>
<accession>A0ABD6B1M0</accession>
<gene>
    <name evidence="3" type="ORF">ACFSBT_21185</name>
</gene>
<evidence type="ECO:0000313" key="3">
    <source>
        <dbReference type="EMBL" id="MFD1515803.1"/>
    </source>
</evidence>
<keyword evidence="2" id="KW-1133">Transmembrane helix</keyword>
<feature type="compositionally biased region" description="Basic and acidic residues" evidence="1">
    <location>
        <begin position="22"/>
        <end position="39"/>
    </location>
</feature>
<keyword evidence="4" id="KW-1185">Reference proteome</keyword>
<evidence type="ECO:0000256" key="2">
    <source>
        <dbReference type="SAM" id="Phobius"/>
    </source>
</evidence>
<evidence type="ECO:0000313" key="4">
    <source>
        <dbReference type="Proteomes" id="UP001597187"/>
    </source>
</evidence>
<keyword evidence="2" id="KW-0812">Transmembrane</keyword>
<feature type="transmembrane region" description="Helical" evidence="2">
    <location>
        <begin position="76"/>
        <end position="94"/>
    </location>
</feature>
<feature type="transmembrane region" description="Helical" evidence="2">
    <location>
        <begin position="53"/>
        <end position="70"/>
    </location>
</feature>
<feature type="region of interest" description="Disordered" evidence="1">
    <location>
        <begin position="1"/>
        <end position="45"/>
    </location>
</feature>
<dbReference type="Proteomes" id="UP001597187">
    <property type="component" value="Unassembled WGS sequence"/>
</dbReference>
<sequence>MADTATRPDDGAPGDRPTGDQSDPRREPGRNESMADRARNSGMSQMVRSGDPIALAAFGSVLFSWYQFYVRKNRQYGLFVGLWAPTLLAMASYVQRRTDEN</sequence>
<evidence type="ECO:0000256" key="1">
    <source>
        <dbReference type="SAM" id="MobiDB-lite"/>
    </source>
</evidence>
<keyword evidence="2" id="KW-0472">Membrane</keyword>
<organism evidence="3 4">
    <name type="scientific">Halomarina rubra</name>
    <dbReference type="NCBI Taxonomy" id="2071873"/>
    <lineage>
        <taxon>Archaea</taxon>
        <taxon>Methanobacteriati</taxon>
        <taxon>Methanobacteriota</taxon>
        <taxon>Stenosarchaea group</taxon>
        <taxon>Halobacteria</taxon>
        <taxon>Halobacteriales</taxon>
        <taxon>Natronomonadaceae</taxon>
        <taxon>Halomarina</taxon>
    </lineage>
</organism>
<protein>
    <submittedName>
        <fullName evidence="3">Uncharacterized protein</fullName>
    </submittedName>
</protein>
<dbReference type="AlphaFoldDB" id="A0ABD6B1M0"/>
<proteinExistence type="predicted"/>
<feature type="compositionally biased region" description="Basic and acidic residues" evidence="1">
    <location>
        <begin position="1"/>
        <end position="10"/>
    </location>
</feature>